<dbReference type="SUPFAM" id="SSF81301">
    <property type="entry name" value="Nucleotidyltransferase"/>
    <property type="match status" value="1"/>
</dbReference>
<dbReference type="PANTHER" id="PTHR12271">
    <property type="entry name" value="POLY A POLYMERASE CID PAP -RELATED"/>
    <property type="match status" value="1"/>
</dbReference>
<evidence type="ECO:0000313" key="4">
    <source>
        <dbReference type="Proteomes" id="UP000218231"/>
    </source>
</evidence>
<dbReference type="SUPFAM" id="SSF81631">
    <property type="entry name" value="PAP/OAS1 substrate-binding domain"/>
    <property type="match status" value="1"/>
</dbReference>
<keyword evidence="1" id="KW-0175">Coiled coil</keyword>
<accession>A0A2A2KQI4</accession>
<keyword evidence="4" id="KW-1185">Reference proteome</keyword>
<dbReference type="AlphaFoldDB" id="A0A2A2KQI4"/>
<evidence type="ECO:0000259" key="2">
    <source>
        <dbReference type="Pfam" id="PF22600"/>
    </source>
</evidence>
<dbReference type="Gene3D" id="1.10.1410.10">
    <property type="match status" value="1"/>
</dbReference>
<dbReference type="EMBL" id="LIAE01007918">
    <property type="protein sequence ID" value="PAV76256.1"/>
    <property type="molecule type" value="Genomic_DNA"/>
</dbReference>
<dbReference type="InterPro" id="IPR043519">
    <property type="entry name" value="NT_sf"/>
</dbReference>
<gene>
    <name evidence="3" type="ORF">WR25_02175</name>
</gene>
<organism evidence="3 4">
    <name type="scientific">Diploscapter pachys</name>
    <dbReference type="NCBI Taxonomy" id="2018661"/>
    <lineage>
        <taxon>Eukaryota</taxon>
        <taxon>Metazoa</taxon>
        <taxon>Ecdysozoa</taxon>
        <taxon>Nematoda</taxon>
        <taxon>Chromadorea</taxon>
        <taxon>Rhabditida</taxon>
        <taxon>Rhabditina</taxon>
        <taxon>Rhabditomorpha</taxon>
        <taxon>Rhabditoidea</taxon>
        <taxon>Rhabditidae</taxon>
        <taxon>Diploscapter</taxon>
    </lineage>
</organism>
<dbReference type="GO" id="GO:0050265">
    <property type="term" value="F:RNA uridylyltransferase activity"/>
    <property type="evidence" value="ECO:0007669"/>
    <property type="project" value="TreeGrafter"/>
</dbReference>
<dbReference type="GO" id="GO:0031123">
    <property type="term" value="P:RNA 3'-end processing"/>
    <property type="evidence" value="ECO:0007669"/>
    <property type="project" value="TreeGrafter"/>
</dbReference>
<feature type="coiled-coil region" evidence="1">
    <location>
        <begin position="37"/>
        <end position="64"/>
    </location>
</feature>
<proteinExistence type="predicted"/>
<dbReference type="Proteomes" id="UP000218231">
    <property type="component" value="Unassembled WGS sequence"/>
</dbReference>
<reference evidence="3 4" key="1">
    <citation type="journal article" date="2017" name="Curr. Biol.">
        <title>Genome architecture and evolution of a unichromosomal asexual nematode.</title>
        <authorList>
            <person name="Fradin H."/>
            <person name="Zegar C."/>
            <person name="Gutwein M."/>
            <person name="Lucas J."/>
            <person name="Kovtun M."/>
            <person name="Corcoran D."/>
            <person name="Baugh L.R."/>
            <person name="Kiontke K."/>
            <person name="Gunsalus K."/>
            <person name="Fitch D.H."/>
            <person name="Piano F."/>
        </authorList>
    </citation>
    <scope>NUCLEOTIDE SEQUENCE [LARGE SCALE GENOMIC DNA]</scope>
    <source>
        <strain evidence="3">PF1309</strain>
    </source>
</reference>
<name>A0A2A2KQI4_9BILA</name>
<dbReference type="STRING" id="2018661.A0A2A2KQI4"/>
<dbReference type="Gene3D" id="3.30.460.10">
    <property type="entry name" value="Beta Polymerase, domain 2"/>
    <property type="match status" value="1"/>
</dbReference>
<dbReference type="InterPro" id="IPR054708">
    <property type="entry name" value="MTPAP-like_central"/>
</dbReference>
<feature type="domain" description="Poly(A) RNA polymerase mitochondrial-like central palm" evidence="2">
    <location>
        <begin position="48"/>
        <end position="198"/>
    </location>
</feature>
<dbReference type="OrthoDB" id="434989at2759"/>
<comment type="caution">
    <text evidence="3">The sequence shown here is derived from an EMBL/GenBank/DDBJ whole genome shotgun (WGS) entry which is preliminary data.</text>
</comment>
<protein>
    <recommendedName>
        <fullName evidence="2">Poly(A) RNA polymerase mitochondrial-like central palm domain-containing protein</fullName>
    </recommendedName>
</protein>
<evidence type="ECO:0000256" key="1">
    <source>
        <dbReference type="SAM" id="Coils"/>
    </source>
</evidence>
<sequence>MPSTSTKVADKTVKVVTKENGEKRSALGWTRFMERMYENHTDKLASLNRKLEDLDAERVRTLDELERRSQFVQFLEKAVINETKCRFVPVGSTVTGLTTSSSDFDYVLFIRDKDRRDEFFSLTNNADHKKSFMKKLRLLIARHAQEMENPITETFSLTQVRVPLLMMKFRDGTSLDVTLPDPTYHAVRNTNLVRCYVQADPRFPRLFGWLKNMANAMGIRNSKQGLLSSYHLLTLLIHFLQSEQCLSPWTVLPVLSKTHPFLVSPDIPIDKVIDSLLNPTPPFIKGWSSNNTMDCAELWLRFVDFYDKFDVAKHAIYLSNGIAPRRNQFTDDVKLQIYDPYSNATICRSVNAQRAFKLGIAFLKKNMEDGFFIDTFPEPPEVEDLKRQILGYN</sequence>
<dbReference type="Pfam" id="PF22600">
    <property type="entry name" value="MTPAP-like_central"/>
    <property type="match status" value="1"/>
</dbReference>
<dbReference type="PANTHER" id="PTHR12271:SF12">
    <property type="entry name" value="POLYMERASE NUCLEOTIDYL TRANSFERASE DOMAIN-CONTAINING PROTEIN"/>
    <property type="match status" value="1"/>
</dbReference>
<evidence type="ECO:0000313" key="3">
    <source>
        <dbReference type="EMBL" id="PAV76256.1"/>
    </source>
</evidence>